<reference evidence="3" key="1">
    <citation type="journal article" date="2023" name="Int. J. Syst. Evol. Microbiol.">
        <title>&lt;i&gt;Clostridium folliculivorans&lt;/i&gt; sp. nov., isolated from soil samples of an organic paddy in Japan.</title>
        <authorList>
            <person name="Tazawa J."/>
            <person name="Kobayashi H."/>
            <person name="Tanizawa Y."/>
            <person name="Uchino A."/>
            <person name="Tanaka F."/>
            <person name="Urashima Y."/>
            <person name="Miura S."/>
            <person name="Sakamoto M."/>
            <person name="Ohkuma M."/>
            <person name="Tohno M."/>
        </authorList>
    </citation>
    <scope>NUCLEOTIDE SEQUENCE</scope>
    <source>
        <strain evidence="3">D1-1</strain>
    </source>
</reference>
<feature type="domain" description="DUF3502" evidence="2">
    <location>
        <begin position="413"/>
        <end position="479"/>
    </location>
</feature>
<dbReference type="InterPro" id="IPR006059">
    <property type="entry name" value="SBP"/>
</dbReference>
<protein>
    <submittedName>
        <fullName evidence="3">ABC transporter substrate-binding protein</fullName>
    </submittedName>
</protein>
<evidence type="ECO:0000313" key="4">
    <source>
        <dbReference type="Proteomes" id="UP001057868"/>
    </source>
</evidence>
<dbReference type="Gene3D" id="3.40.190.10">
    <property type="entry name" value="Periplasmic binding protein-like II"/>
    <property type="match status" value="1"/>
</dbReference>
<keyword evidence="1" id="KW-0732">Signal</keyword>
<organism evidence="3 4">
    <name type="scientific">Clostridium folliculivorans</name>
    <dbReference type="NCBI Taxonomy" id="2886038"/>
    <lineage>
        <taxon>Bacteria</taxon>
        <taxon>Bacillati</taxon>
        <taxon>Bacillota</taxon>
        <taxon>Clostridia</taxon>
        <taxon>Eubacteriales</taxon>
        <taxon>Clostridiaceae</taxon>
        <taxon>Clostridium</taxon>
    </lineage>
</organism>
<dbReference type="PROSITE" id="PS51257">
    <property type="entry name" value="PROKAR_LIPOPROTEIN"/>
    <property type="match status" value="1"/>
</dbReference>
<dbReference type="InterPro" id="IPR050490">
    <property type="entry name" value="Bact_solute-bd_prot1"/>
</dbReference>
<gene>
    <name evidence="3" type="ORF">CFOLD11_39670</name>
</gene>
<name>A0A9W5Y5X1_9CLOT</name>
<comment type="caution">
    <text evidence="3">The sequence shown here is derived from an EMBL/GenBank/DDBJ whole genome shotgun (WGS) entry which is preliminary data.</text>
</comment>
<sequence length="479" mass="54254">MLKFKKLITLTLVTVLASAFSLTGCSDKEEAANTNTGQTTNLIWYTIGTPQKDTEKVQAELNKYLKEKINTTVEIKQVDWGDYSKKMQVVINSGEDYDICFTCSWANDYLPNARRGAFASLDDLLEKYGKETKSAVDQRFWDGAKIDGKTYAIPTNKEIGVAPMFVFTKEYVDKYSIPYKDIHTLQDLEPWLKLIKEKEPDVVPFYTTKDYSVPVKFDKIVDPVGIFYTDKSLKAANLYETEEMKKQLETMRKYYLAGYINKDAATTSDNKAVKRFVTKGDGQPFAESLWGKDLGYPVVASPIMDTYITNGSTTGAMQAISANSKNKEKAMQFLNLMNTDKYVRNILNYGIEGTHYEKISDNKIKLLPESKQYQVPYFSLGNLYKTYLLDGDPDNKWDEFKKFNDASIPAADLGFNFDTTPVNTEVAGLKNVLEEFGPALNTGSVDPNEFLPKLNEKLNSAGIDKIVKEMQNQADKWKK</sequence>
<dbReference type="Pfam" id="PF01547">
    <property type="entry name" value="SBP_bac_1"/>
    <property type="match status" value="1"/>
</dbReference>
<dbReference type="Pfam" id="PF12010">
    <property type="entry name" value="DUF3502"/>
    <property type="match status" value="1"/>
</dbReference>
<evidence type="ECO:0000259" key="2">
    <source>
        <dbReference type="Pfam" id="PF12010"/>
    </source>
</evidence>
<feature type="chain" id="PRO_5040785309" evidence="1">
    <location>
        <begin position="20"/>
        <end position="479"/>
    </location>
</feature>
<dbReference type="RefSeq" id="WP_261854014.1">
    <property type="nucleotide sequence ID" value="NZ_BQXY01000009.1"/>
</dbReference>
<dbReference type="InterPro" id="IPR022627">
    <property type="entry name" value="DUF3502"/>
</dbReference>
<evidence type="ECO:0000256" key="1">
    <source>
        <dbReference type="SAM" id="SignalP"/>
    </source>
</evidence>
<dbReference type="PANTHER" id="PTHR43649:SF17">
    <property type="entry name" value="ABC TRANSPORTER SOLUTE BINDING PROTEIN-SUGAR TRANSPORT"/>
    <property type="match status" value="1"/>
</dbReference>
<evidence type="ECO:0000313" key="3">
    <source>
        <dbReference type="EMBL" id="GKU27140.1"/>
    </source>
</evidence>
<keyword evidence="4" id="KW-1185">Reference proteome</keyword>
<accession>A0A9W5Y5X1</accession>
<dbReference type="Proteomes" id="UP001057868">
    <property type="component" value="Unassembled WGS sequence"/>
</dbReference>
<dbReference type="AlphaFoldDB" id="A0A9W5Y5X1"/>
<dbReference type="SUPFAM" id="SSF53850">
    <property type="entry name" value="Periplasmic binding protein-like II"/>
    <property type="match status" value="1"/>
</dbReference>
<dbReference type="EMBL" id="BQXY01000009">
    <property type="protein sequence ID" value="GKU27140.1"/>
    <property type="molecule type" value="Genomic_DNA"/>
</dbReference>
<proteinExistence type="predicted"/>
<feature type="signal peptide" evidence="1">
    <location>
        <begin position="1"/>
        <end position="19"/>
    </location>
</feature>
<dbReference type="PANTHER" id="PTHR43649">
    <property type="entry name" value="ARABINOSE-BINDING PROTEIN-RELATED"/>
    <property type="match status" value="1"/>
</dbReference>